<gene>
    <name evidence="5" type="ORF">DACRYDRAFT_75311</name>
</gene>
<comment type="similarity">
    <text evidence="1 4">Belongs to the short-chain dehydrogenases/reductases (SDR) family.</text>
</comment>
<evidence type="ECO:0000256" key="1">
    <source>
        <dbReference type="ARBA" id="ARBA00006484"/>
    </source>
</evidence>
<dbReference type="OrthoDB" id="9876299at2759"/>
<evidence type="ECO:0000256" key="4">
    <source>
        <dbReference type="RuleBase" id="RU000363"/>
    </source>
</evidence>
<dbReference type="InterPro" id="IPR002347">
    <property type="entry name" value="SDR_fam"/>
</dbReference>
<dbReference type="HOGENOM" id="CLU_010194_9_1_1"/>
<organism evidence="5 6">
    <name type="scientific">Dacryopinax primogenitus (strain DJM 731)</name>
    <name type="common">Brown rot fungus</name>
    <dbReference type="NCBI Taxonomy" id="1858805"/>
    <lineage>
        <taxon>Eukaryota</taxon>
        <taxon>Fungi</taxon>
        <taxon>Dikarya</taxon>
        <taxon>Basidiomycota</taxon>
        <taxon>Agaricomycotina</taxon>
        <taxon>Dacrymycetes</taxon>
        <taxon>Dacrymycetales</taxon>
        <taxon>Dacrymycetaceae</taxon>
        <taxon>Dacryopinax</taxon>
    </lineage>
</organism>
<dbReference type="Pfam" id="PF00106">
    <property type="entry name" value="adh_short"/>
    <property type="match status" value="1"/>
</dbReference>
<evidence type="ECO:0000256" key="3">
    <source>
        <dbReference type="ARBA" id="ARBA00023002"/>
    </source>
</evidence>
<evidence type="ECO:0000313" key="5">
    <source>
        <dbReference type="EMBL" id="EJU05886.1"/>
    </source>
</evidence>
<dbReference type="OMA" id="ECFEINT"/>
<protein>
    <submittedName>
        <fullName evidence="5">NADP-binding protein</fullName>
    </submittedName>
</protein>
<accession>M5G6K3</accession>
<proteinExistence type="inferred from homology"/>
<sequence>MASTVYLISGANRGLGLALVTELISRPETVVFAGARSMSSASDLQALATKYPEKVHLVELTSADEENNAAAIAKVKEVAGKLDVVISNAGISGALCATAEVPLEGMREHFEINVLGPLALFKACYPLLRTSTEDPKFAVISSIVGSTELGTVRPWPSAAYGTSKAAVNWLTRKLEYEYPGLVTIPIHPGAVDTDMSAHSASVVAQYAKIPLISPQESAQCVLRVVDSAMRTEQGPRFMSYNGTVLPW</sequence>
<dbReference type="PRINTS" id="PR00081">
    <property type="entry name" value="GDHRDH"/>
</dbReference>
<dbReference type="AlphaFoldDB" id="M5G6K3"/>
<dbReference type="InterPro" id="IPR036291">
    <property type="entry name" value="NAD(P)-bd_dom_sf"/>
</dbReference>
<dbReference type="GeneID" id="63691188"/>
<evidence type="ECO:0000256" key="2">
    <source>
        <dbReference type="ARBA" id="ARBA00022857"/>
    </source>
</evidence>
<dbReference type="EMBL" id="JH795856">
    <property type="protein sequence ID" value="EJU05886.1"/>
    <property type="molecule type" value="Genomic_DNA"/>
</dbReference>
<dbReference type="PANTHER" id="PTHR43544:SF7">
    <property type="entry name" value="NADB-LER2"/>
    <property type="match status" value="1"/>
</dbReference>
<dbReference type="PRINTS" id="PR00080">
    <property type="entry name" value="SDRFAMILY"/>
</dbReference>
<dbReference type="Proteomes" id="UP000030653">
    <property type="component" value="Unassembled WGS sequence"/>
</dbReference>
<dbReference type="GO" id="GO:0005737">
    <property type="term" value="C:cytoplasm"/>
    <property type="evidence" value="ECO:0007669"/>
    <property type="project" value="TreeGrafter"/>
</dbReference>
<dbReference type="PANTHER" id="PTHR43544">
    <property type="entry name" value="SHORT-CHAIN DEHYDROGENASE/REDUCTASE"/>
    <property type="match status" value="1"/>
</dbReference>
<dbReference type="GO" id="GO:0016491">
    <property type="term" value="F:oxidoreductase activity"/>
    <property type="evidence" value="ECO:0007669"/>
    <property type="project" value="UniProtKB-KW"/>
</dbReference>
<reference evidence="5 6" key="1">
    <citation type="journal article" date="2012" name="Science">
        <title>The Paleozoic origin of enzymatic lignin decomposition reconstructed from 31 fungal genomes.</title>
        <authorList>
            <person name="Floudas D."/>
            <person name="Binder M."/>
            <person name="Riley R."/>
            <person name="Barry K."/>
            <person name="Blanchette R.A."/>
            <person name="Henrissat B."/>
            <person name="Martinez A.T."/>
            <person name="Otillar R."/>
            <person name="Spatafora J.W."/>
            <person name="Yadav J.S."/>
            <person name="Aerts A."/>
            <person name="Benoit I."/>
            <person name="Boyd A."/>
            <person name="Carlson A."/>
            <person name="Copeland A."/>
            <person name="Coutinho P.M."/>
            <person name="de Vries R.P."/>
            <person name="Ferreira P."/>
            <person name="Findley K."/>
            <person name="Foster B."/>
            <person name="Gaskell J."/>
            <person name="Glotzer D."/>
            <person name="Gorecki P."/>
            <person name="Heitman J."/>
            <person name="Hesse C."/>
            <person name="Hori C."/>
            <person name="Igarashi K."/>
            <person name="Jurgens J.A."/>
            <person name="Kallen N."/>
            <person name="Kersten P."/>
            <person name="Kohler A."/>
            <person name="Kuees U."/>
            <person name="Kumar T.K.A."/>
            <person name="Kuo A."/>
            <person name="LaButti K."/>
            <person name="Larrondo L.F."/>
            <person name="Lindquist E."/>
            <person name="Ling A."/>
            <person name="Lombard V."/>
            <person name="Lucas S."/>
            <person name="Lundell T."/>
            <person name="Martin R."/>
            <person name="McLaughlin D.J."/>
            <person name="Morgenstern I."/>
            <person name="Morin E."/>
            <person name="Murat C."/>
            <person name="Nagy L.G."/>
            <person name="Nolan M."/>
            <person name="Ohm R.A."/>
            <person name="Patyshakuliyeva A."/>
            <person name="Rokas A."/>
            <person name="Ruiz-Duenas F.J."/>
            <person name="Sabat G."/>
            <person name="Salamov A."/>
            <person name="Samejima M."/>
            <person name="Schmutz J."/>
            <person name="Slot J.C."/>
            <person name="St John F."/>
            <person name="Stenlid J."/>
            <person name="Sun H."/>
            <person name="Sun S."/>
            <person name="Syed K."/>
            <person name="Tsang A."/>
            <person name="Wiebenga A."/>
            <person name="Young D."/>
            <person name="Pisabarro A."/>
            <person name="Eastwood D.C."/>
            <person name="Martin F."/>
            <person name="Cullen D."/>
            <person name="Grigoriev I.V."/>
            <person name="Hibbett D.S."/>
        </authorList>
    </citation>
    <scope>NUCLEOTIDE SEQUENCE [LARGE SCALE GENOMIC DNA]</scope>
    <source>
        <strain evidence="5 6">DJM-731 SS1</strain>
    </source>
</reference>
<keyword evidence="3" id="KW-0560">Oxidoreductase</keyword>
<evidence type="ECO:0000313" key="6">
    <source>
        <dbReference type="Proteomes" id="UP000030653"/>
    </source>
</evidence>
<name>M5G6K3_DACPD</name>
<dbReference type="SUPFAM" id="SSF51735">
    <property type="entry name" value="NAD(P)-binding Rossmann-fold domains"/>
    <property type="match status" value="1"/>
</dbReference>
<dbReference type="Gene3D" id="3.40.50.720">
    <property type="entry name" value="NAD(P)-binding Rossmann-like Domain"/>
    <property type="match status" value="1"/>
</dbReference>
<keyword evidence="6" id="KW-1185">Reference proteome</keyword>
<keyword evidence="2" id="KW-0521">NADP</keyword>
<dbReference type="CDD" id="cd05325">
    <property type="entry name" value="carb_red_sniffer_like_SDR_c"/>
    <property type="match status" value="1"/>
</dbReference>
<dbReference type="InterPro" id="IPR051468">
    <property type="entry name" value="Fungal_SecMetab_SDRs"/>
</dbReference>
<dbReference type="RefSeq" id="XP_040632780.1">
    <property type="nucleotide sequence ID" value="XM_040776126.1"/>
</dbReference>